<gene>
    <name evidence="3" type="ORF">THAOC_02059</name>
</gene>
<dbReference type="InterPro" id="IPR013517">
    <property type="entry name" value="FG-GAP"/>
</dbReference>
<dbReference type="eggNOG" id="ENOG502QRTB">
    <property type="taxonomic scope" value="Eukaryota"/>
</dbReference>
<feature type="region of interest" description="Disordered" evidence="2">
    <location>
        <begin position="43"/>
        <end position="62"/>
    </location>
</feature>
<dbReference type="SUPFAM" id="SSF69318">
    <property type="entry name" value="Integrin alpha N-terminal domain"/>
    <property type="match status" value="1"/>
</dbReference>
<feature type="region of interest" description="Disordered" evidence="2">
    <location>
        <begin position="678"/>
        <end position="747"/>
    </location>
</feature>
<reference evidence="3 4" key="1">
    <citation type="journal article" date="2012" name="Genome Biol.">
        <title>Genome and low-iron response of an oceanic diatom adapted to chronic iron limitation.</title>
        <authorList>
            <person name="Lommer M."/>
            <person name="Specht M."/>
            <person name="Roy A.S."/>
            <person name="Kraemer L."/>
            <person name="Andreson R."/>
            <person name="Gutowska M.A."/>
            <person name="Wolf J."/>
            <person name="Bergner S.V."/>
            <person name="Schilhabel M.B."/>
            <person name="Klostermeier U.C."/>
            <person name="Beiko R.G."/>
            <person name="Rosenstiel P."/>
            <person name="Hippler M."/>
            <person name="Laroche J."/>
        </authorList>
    </citation>
    <scope>NUCLEOTIDE SEQUENCE [LARGE SCALE GENOMIC DNA]</scope>
    <source>
        <strain evidence="3 4">CCMP1005</strain>
    </source>
</reference>
<feature type="region of interest" description="Disordered" evidence="2">
    <location>
        <begin position="262"/>
        <end position="285"/>
    </location>
</feature>
<dbReference type="PANTHER" id="PTHR36220">
    <property type="entry name" value="UNNAMED PRODUCT"/>
    <property type="match status" value="1"/>
</dbReference>
<feature type="compositionally biased region" description="Polar residues" evidence="2">
    <location>
        <begin position="147"/>
        <end position="160"/>
    </location>
</feature>
<keyword evidence="4" id="KW-1185">Reference proteome</keyword>
<keyword evidence="1" id="KW-0732">Signal</keyword>
<feature type="region of interest" description="Disordered" evidence="2">
    <location>
        <begin position="110"/>
        <end position="160"/>
    </location>
</feature>
<feature type="non-terminal residue" evidence="3">
    <location>
        <position position="747"/>
    </location>
</feature>
<organism evidence="3 4">
    <name type="scientific">Thalassiosira oceanica</name>
    <name type="common">Marine diatom</name>
    <dbReference type="NCBI Taxonomy" id="159749"/>
    <lineage>
        <taxon>Eukaryota</taxon>
        <taxon>Sar</taxon>
        <taxon>Stramenopiles</taxon>
        <taxon>Ochrophyta</taxon>
        <taxon>Bacillariophyta</taxon>
        <taxon>Coscinodiscophyceae</taxon>
        <taxon>Thalassiosirophycidae</taxon>
        <taxon>Thalassiosirales</taxon>
        <taxon>Thalassiosiraceae</taxon>
        <taxon>Thalassiosira</taxon>
    </lineage>
</organism>
<accession>K0TGU2</accession>
<dbReference type="Gene3D" id="2.130.10.130">
    <property type="entry name" value="Integrin alpha, N-terminal"/>
    <property type="match status" value="2"/>
</dbReference>
<dbReference type="EMBL" id="AGNL01002464">
    <property type="protein sequence ID" value="EJK76194.1"/>
    <property type="molecule type" value="Genomic_DNA"/>
</dbReference>
<evidence type="ECO:0000256" key="1">
    <source>
        <dbReference type="ARBA" id="ARBA00022729"/>
    </source>
</evidence>
<dbReference type="PANTHER" id="PTHR36220:SF1">
    <property type="entry name" value="GAMMA TUBULIN COMPLEX COMPONENT C-TERMINAL DOMAIN-CONTAINING PROTEIN"/>
    <property type="match status" value="1"/>
</dbReference>
<evidence type="ECO:0000313" key="4">
    <source>
        <dbReference type="Proteomes" id="UP000266841"/>
    </source>
</evidence>
<dbReference type="InterPro" id="IPR028994">
    <property type="entry name" value="Integrin_alpha_N"/>
</dbReference>
<protein>
    <submittedName>
        <fullName evidence="3">Uncharacterized protein</fullName>
    </submittedName>
</protein>
<proteinExistence type="predicted"/>
<feature type="compositionally biased region" description="Basic and acidic residues" evidence="2">
    <location>
        <begin position="128"/>
        <end position="145"/>
    </location>
</feature>
<comment type="caution">
    <text evidence="3">The sequence shown here is derived from an EMBL/GenBank/DDBJ whole genome shotgun (WGS) entry which is preliminary data.</text>
</comment>
<dbReference type="OrthoDB" id="188207at2759"/>
<sequence length="747" mass="79998">MQSREHIVTGWATKVSDRFGRAIMASESASPDDYMDMDATDLPPWPSSRSDVPAGSAKETVGSTDVDHSTAALLVQDTPQHGVTASTVRALNDDDPPIPLLHVIDHEKATEGHQLHDGPPGPPCISHGFDDSRRKNLDNDAERQMPDSAQDSTPTVDSTMGASMTKASVAAGQCMAKDVEEGNVSSGGTAPPMSSRMGEVAATAAVERDAQPAWCSTPKPQTVLPFYQRKSFVSDMTCTLFVIGLAVAMGMLLLSNVQEPTTTNVSSSNQMKTPTLAPTPSNIPTNLPTRPLVGTSQKLLAPDGAVEVFFQRSAAIYENTIVVGAYNGYNSGSAHVFVRSGEKWTHQAKLLATDRAAGDRFGDSTAMYKNTIVVGAPLDDDNGGGAGSAHVFVRSGKEWKHEAKLLALDGAALDMFGNSVAIYEDTIVVGAYGDEDNGLCTGSAHVFVRSGEDWRHQAKLLAPNRARGDLFGESIAINGDTLVVGAPEDHLNGSYSGSTYIFVRSGEEWTLQAKLLTPNGAAYDYFGESVALYEDTIVVGASIDSNDNRWQSGSAHVYVRSGEEWTHQAKLLAPDGAPGDYFGDSVAIYKDTIVVSSPFDDDDKESAHVFVRSGDEWIHQTKLLAPDKAAQDWFGDSISIYESKPSSHPSSSVLSSSLQYGQDLAPPQIHARAHFVKDVSKQQEHRGVARNAQPQGKSPTEPPHQAEIPRAQADGERPDARLDPRPGMMNSAPPLPLHRLCPQGANR</sequence>
<name>K0TGU2_THAOC</name>
<feature type="compositionally biased region" description="Basic and acidic residues" evidence="2">
    <location>
        <begin position="678"/>
        <end position="687"/>
    </location>
</feature>
<dbReference type="Pfam" id="PF14312">
    <property type="entry name" value="FG-GAP_2"/>
    <property type="match status" value="6"/>
</dbReference>
<dbReference type="Proteomes" id="UP000266841">
    <property type="component" value="Unassembled WGS sequence"/>
</dbReference>
<evidence type="ECO:0000256" key="2">
    <source>
        <dbReference type="SAM" id="MobiDB-lite"/>
    </source>
</evidence>
<dbReference type="AlphaFoldDB" id="K0TGU2"/>
<evidence type="ECO:0000313" key="3">
    <source>
        <dbReference type="EMBL" id="EJK76194.1"/>
    </source>
</evidence>
<feature type="compositionally biased region" description="Basic and acidic residues" evidence="2">
    <location>
        <begin position="713"/>
        <end position="724"/>
    </location>
</feature>